<name>A0ABT8RFL8_9BACT</name>
<sequence length="89" mass="10252">MSEIKYCHQCRDTYARWGEDPLQIICNECYTSIQKQHEHVQLEGKNVCLNCMYWHPGANGGSGQCRNSFSENFKSFTGSSDYCVQFLSL</sequence>
<evidence type="ECO:0000313" key="1">
    <source>
        <dbReference type="EMBL" id="MDO1450491.1"/>
    </source>
</evidence>
<evidence type="ECO:0000313" key="2">
    <source>
        <dbReference type="Proteomes" id="UP001168528"/>
    </source>
</evidence>
<dbReference type="EMBL" id="JAUKPO010000031">
    <property type="protein sequence ID" value="MDO1450491.1"/>
    <property type="molecule type" value="Genomic_DNA"/>
</dbReference>
<reference evidence="1" key="1">
    <citation type="submission" date="2023-07" db="EMBL/GenBank/DDBJ databases">
        <title>The genome sequence of Rhodocytophaga aerolata KACC 12507.</title>
        <authorList>
            <person name="Zhang X."/>
        </authorList>
    </citation>
    <scope>NUCLEOTIDE SEQUENCE</scope>
    <source>
        <strain evidence="1">KACC 12507</strain>
    </source>
</reference>
<proteinExistence type="predicted"/>
<dbReference type="Proteomes" id="UP001168528">
    <property type="component" value="Unassembled WGS sequence"/>
</dbReference>
<dbReference type="RefSeq" id="WP_302041291.1">
    <property type="nucleotide sequence ID" value="NZ_JAUKPO010000031.1"/>
</dbReference>
<gene>
    <name evidence="1" type="ORF">Q0590_29720</name>
</gene>
<comment type="caution">
    <text evidence="1">The sequence shown here is derived from an EMBL/GenBank/DDBJ whole genome shotgun (WGS) entry which is preliminary data.</text>
</comment>
<keyword evidence="2" id="KW-1185">Reference proteome</keyword>
<organism evidence="1 2">
    <name type="scientific">Rhodocytophaga aerolata</name>
    <dbReference type="NCBI Taxonomy" id="455078"/>
    <lineage>
        <taxon>Bacteria</taxon>
        <taxon>Pseudomonadati</taxon>
        <taxon>Bacteroidota</taxon>
        <taxon>Cytophagia</taxon>
        <taxon>Cytophagales</taxon>
        <taxon>Rhodocytophagaceae</taxon>
        <taxon>Rhodocytophaga</taxon>
    </lineage>
</organism>
<protein>
    <submittedName>
        <fullName evidence="1">Uncharacterized protein</fullName>
    </submittedName>
</protein>
<accession>A0ABT8RFL8</accession>